<gene>
    <name evidence="3" type="ORF">OCU04_009351</name>
</gene>
<sequence length="137" mass="15168">MVYLDILATIFAALVALFASPFFFDRMGWRFPFAPPLPAPPLPEPPLPAPPLPEPPLPEPPLPAPPPPAPRDPPPVPFAEGSAEMLELQRIRVESRMTRICCEVIGMMALRNGARSQAELDQVCDEFERLTIDDDDE</sequence>
<keyword evidence="2" id="KW-0472">Membrane</keyword>
<protein>
    <submittedName>
        <fullName evidence="3">Uncharacterized protein</fullName>
    </submittedName>
</protein>
<evidence type="ECO:0000313" key="3">
    <source>
        <dbReference type="EMBL" id="KAJ8061538.1"/>
    </source>
</evidence>
<dbReference type="AlphaFoldDB" id="A0A9X0AG24"/>
<feature type="transmembrane region" description="Helical" evidence="2">
    <location>
        <begin position="6"/>
        <end position="24"/>
    </location>
</feature>
<comment type="caution">
    <text evidence="3">The sequence shown here is derived from an EMBL/GenBank/DDBJ whole genome shotgun (WGS) entry which is preliminary data.</text>
</comment>
<evidence type="ECO:0000313" key="4">
    <source>
        <dbReference type="Proteomes" id="UP001152300"/>
    </source>
</evidence>
<accession>A0A9X0AG24</accession>
<proteinExistence type="predicted"/>
<feature type="region of interest" description="Disordered" evidence="1">
    <location>
        <begin position="40"/>
        <end position="79"/>
    </location>
</feature>
<keyword evidence="4" id="KW-1185">Reference proteome</keyword>
<dbReference type="Proteomes" id="UP001152300">
    <property type="component" value="Unassembled WGS sequence"/>
</dbReference>
<evidence type="ECO:0000256" key="2">
    <source>
        <dbReference type="SAM" id="Phobius"/>
    </source>
</evidence>
<evidence type="ECO:0000256" key="1">
    <source>
        <dbReference type="SAM" id="MobiDB-lite"/>
    </source>
</evidence>
<reference evidence="3" key="1">
    <citation type="submission" date="2022-11" db="EMBL/GenBank/DDBJ databases">
        <title>Genome Resource of Sclerotinia nivalis Strain SnTB1, a Plant Pathogen Isolated from American Ginseng.</title>
        <authorList>
            <person name="Fan S."/>
        </authorList>
    </citation>
    <scope>NUCLEOTIDE SEQUENCE</scope>
    <source>
        <strain evidence="3">SnTB1</strain>
    </source>
</reference>
<organism evidence="3 4">
    <name type="scientific">Sclerotinia nivalis</name>
    <dbReference type="NCBI Taxonomy" id="352851"/>
    <lineage>
        <taxon>Eukaryota</taxon>
        <taxon>Fungi</taxon>
        <taxon>Dikarya</taxon>
        <taxon>Ascomycota</taxon>
        <taxon>Pezizomycotina</taxon>
        <taxon>Leotiomycetes</taxon>
        <taxon>Helotiales</taxon>
        <taxon>Sclerotiniaceae</taxon>
        <taxon>Sclerotinia</taxon>
    </lineage>
</organism>
<feature type="compositionally biased region" description="Pro residues" evidence="1">
    <location>
        <begin position="40"/>
        <end position="77"/>
    </location>
</feature>
<dbReference type="EMBL" id="JAPEIS010000011">
    <property type="protein sequence ID" value="KAJ8061538.1"/>
    <property type="molecule type" value="Genomic_DNA"/>
</dbReference>
<keyword evidence="2" id="KW-1133">Transmembrane helix</keyword>
<keyword evidence="2" id="KW-0812">Transmembrane</keyword>
<name>A0A9X0AG24_9HELO</name>